<dbReference type="Proteomes" id="UP000000683">
    <property type="component" value="Chromosome"/>
</dbReference>
<keyword evidence="1" id="KW-0732">Signal</keyword>
<dbReference type="SUPFAM" id="SSF53850">
    <property type="entry name" value="Periplasmic binding protein-like II"/>
    <property type="match status" value="1"/>
</dbReference>
<dbReference type="RefSeq" id="WP_013786259.1">
    <property type="nucleotide sequence ID" value="NC_015554.1"/>
</dbReference>
<accession>F5ZFQ7</accession>
<organism evidence="2 3">
    <name type="scientific">Alteromonas naphthalenivorans</name>
    <dbReference type="NCBI Taxonomy" id="715451"/>
    <lineage>
        <taxon>Bacteria</taxon>
        <taxon>Pseudomonadati</taxon>
        <taxon>Pseudomonadota</taxon>
        <taxon>Gammaproteobacteria</taxon>
        <taxon>Alteromonadales</taxon>
        <taxon>Alteromonadaceae</taxon>
        <taxon>Alteromonas/Salinimonas group</taxon>
        <taxon>Alteromonas</taxon>
    </lineage>
</organism>
<gene>
    <name evidence="2" type="ordered locus">ambt_19275</name>
</gene>
<dbReference type="eggNOG" id="COG3221">
    <property type="taxonomic scope" value="Bacteria"/>
</dbReference>
<reference evidence="2 3" key="1">
    <citation type="journal article" date="2011" name="J. Bacteriol.">
        <title>Complete genome sequence of the polycyclic aromatic hydrocarbon-degrading bacterium Alteromonas sp. strain SN2.</title>
        <authorList>
            <person name="Jin H.M."/>
            <person name="Jeong H."/>
            <person name="Moon E.J."/>
            <person name="Math R.K."/>
            <person name="Lee K."/>
            <person name="Kim H.J."/>
            <person name="Jeon C.O."/>
            <person name="Oh T.K."/>
            <person name="Kim J.F."/>
        </authorList>
    </citation>
    <scope>NUCLEOTIDE SEQUENCE [LARGE SCALE GENOMIC DNA]</scope>
    <source>
        <strain evidence="3">JCM 17741 / KACC 18427 / KCTC 11700BP / SN2</strain>
    </source>
</reference>
<evidence type="ECO:0000256" key="1">
    <source>
        <dbReference type="SAM" id="SignalP"/>
    </source>
</evidence>
<protein>
    <submittedName>
        <fullName evidence="2">Phosphate/phosphonate ABC transporter periplasmic protein</fullName>
    </submittedName>
</protein>
<dbReference type="Gene3D" id="3.40.190.10">
    <property type="entry name" value="Periplasmic binding protein-like II"/>
    <property type="match status" value="2"/>
</dbReference>
<dbReference type="OrthoDB" id="5343002at2"/>
<proteinExistence type="predicted"/>
<evidence type="ECO:0000313" key="3">
    <source>
        <dbReference type="Proteomes" id="UP000000683"/>
    </source>
</evidence>
<keyword evidence="3" id="KW-1185">Reference proteome</keyword>
<dbReference type="EMBL" id="CP002339">
    <property type="protein sequence ID" value="AEF05348.1"/>
    <property type="molecule type" value="Genomic_DNA"/>
</dbReference>
<dbReference type="PANTHER" id="PTHR35841">
    <property type="entry name" value="PHOSPHONATES-BINDING PERIPLASMIC PROTEIN"/>
    <property type="match status" value="1"/>
</dbReference>
<dbReference type="HOGENOM" id="CLU_051472_7_0_6"/>
<dbReference type="AlphaFoldDB" id="F5ZFQ7"/>
<evidence type="ECO:0000313" key="2">
    <source>
        <dbReference type="EMBL" id="AEF05348.1"/>
    </source>
</evidence>
<dbReference type="Pfam" id="PF12974">
    <property type="entry name" value="Phosphonate-bd"/>
    <property type="match status" value="1"/>
</dbReference>
<dbReference type="PANTHER" id="PTHR35841:SF1">
    <property type="entry name" value="PHOSPHONATES-BINDING PERIPLASMIC PROTEIN"/>
    <property type="match status" value="1"/>
</dbReference>
<dbReference type="KEGG" id="alt:ambt_19275"/>
<feature type="chain" id="PRO_5003332612" evidence="1">
    <location>
        <begin position="23"/>
        <end position="274"/>
    </location>
</feature>
<sequence>MFQAARRIFAFFALALFASFGACNTLTLGIVPQQSAKKLAETWQPLINYISEHADIDVVFKIAKDIPTFEQRLAEGEYDIAYMNPFHFVVFNDSVGYRALARQKDKRIKGIVVVNANSTITSLDDLNGKQIAFPSPAAFAATIIPSAYLKQQGVIFTPRYVHSHDSVYLNVQRGFFNAGGGIIRTLNGVDENTRSAFRVLWESDGYTPHAIATHPRITKTQREALLDALLTLSEDKDNHQLLKNIGFKGFMSSADEDWDDVRALGITSLARPQL</sequence>
<feature type="signal peptide" evidence="1">
    <location>
        <begin position="1"/>
        <end position="22"/>
    </location>
</feature>
<dbReference type="PROSITE" id="PS51257">
    <property type="entry name" value="PROKAR_LIPOPROTEIN"/>
    <property type="match status" value="1"/>
</dbReference>
<name>F5ZFQ7_ALTNA</name>